<keyword evidence="2" id="KW-0732">Signal</keyword>
<keyword evidence="4" id="KW-1185">Reference proteome</keyword>
<name>A0A8H7W281_9HELO</name>
<reference evidence="3" key="1">
    <citation type="submission" date="2021-02" db="EMBL/GenBank/DDBJ databases">
        <title>Genome sequence Cadophora malorum strain M34.</title>
        <authorList>
            <person name="Stefanovic E."/>
            <person name="Vu D."/>
            <person name="Scully C."/>
            <person name="Dijksterhuis J."/>
            <person name="Roader J."/>
            <person name="Houbraken J."/>
        </authorList>
    </citation>
    <scope>NUCLEOTIDE SEQUENCE</scope>
    <source>
        <strain evidence="3">M34</strain>
    </source>
</reference>
<protein>
    <recommendedName>
        <fullName evidence="5">AA1-like domain-containing protein</fullName>
    </recommendedName>
</protein>
<dbReference type="Proteomes" id="UP000664132">
    <property type="component" value="Unassembled WGS sequence"/>
</dbReference>
<gene>
    <name evidence="3" type="ORF">IFR04_012408</name>
</gene>
<evidence type="ECO:0000313" key="4">
    <source>
        <dbReference type="Proteomes" id="UP000664132"/>
    </source>
</evidence>
<comment type="caution">
    <text evidence="3">The sequence shown here is derived from an EMBL/GenBank/DDBJ whole genome shotgun (WGS) entry which is preliminary data.</text>
</comment>
<organism evidence="3 4">
    <name type="scientific">Cadophora malorum</name>
    <dbReference type="NCBI Taxonomy" id="108018"/>
    <lineage>
        <taxon>Eukaryota</taxon>
        <taxon>Fungi</taxon>
        <taxon>Dikarya</taxon>
        <taxon>Ascomycota</taxon>
        <taxon>Pezizomycotina</taxon>
        <taxon>Leotiomycetes</taxon>
        <taxon>Helotiales</taxon>
        <taxon>Ploettnerulaceae</taxon>
        <taxon>Cadophora</taxon>
    </lineage>
</organism>
<feature type="chain" id="PRO_5034947969" description="AA1-like domain-containing protein" evidence="2">
    <location>
        <begin position="18"/>
        <end position="156"/>
    </location>
</feature>
<dbReference type="AlphaFoldDB" id="A0A8H7W281"/>
<feature type="region of interest" description="Disordered" evidence="1">
    <location>
        <begin position="137"/>
        <end position="156"/>
    </location>
</feature>
<dbReference type="OrthoDB" id="3551593at2759"/>
<sequence length="156" mass="16334">MLTFSLLVLALSAISTAIPTTLDKKEDVCPTPKSFTVSRFSKFTPSGSNTHPAQISFNYSDDGAAVDPTSCLLSGATSTSATPVVCENPDVSFLFEDNQLTVFEKYTPCDSTEKAQVQGTIYIATYCHPSPPQVPLGEGTSCQTPTGQVGGSLAAA</sequence>
<evidence type="ECO:0000256" key="2">
    <source>
        <dbReference type="SAM" id="SignalP"/>
    </source>
</evidence>
<proteinExistence type="predicted"/>
<accession>A0A8H7W281</accession>
<evidence type="ECO:0008006" key="5">
    <source>
        <dbReference type="Google" id="ProtNLM"/>
    </source>
</evidence>
<evidence type="ECO:0000313" key="3">
    <source>
        <dbReference type="EMBL" id="KAG4414445.1"/>
    </source>
</evidence>
<feature type="signal peptide" evidence="2">
    <location>
        <begin position="1"/>
        <end position="17"/>
    </location>
</feature>
<dbReference type="EMBL" id="JAFJYH010000264">
    <property type="protein sequence ID" value="KAG4414445.1"/>
    <property type="molecule type" value="Genomic_DNA"/>
</dbReference>
<evidence type="ECO:0000256" key="1">
    <source>
        <dbReference type="SAM" id="MobiDB-lite"/>
    </source>
</evidence>